<accession>A0A923LYG9</accession>
<gene>
    <name evidence="1" type="ORF">H8S45_14770</name>
</gene>
<dbReference type="EMBL" id="JACOPL010000025">
    <property type="protein sequence ID" value="MBC5726711.1"/>
    <property type="molecule type" value="Genomic_DNA"/>
</dbReference>
<sequence>MKALNTDAVRKLYRGKYVPASEQPEINGSQIRGLSFRISLAFAAMAAVSDRETVKLLEATTHDFELLRDLECEDAFVKGFRCAMELKLPAERKGEAK</sequence>
<organism evidence="1 2">
    <name type="scientific">Agathobaculum faecis</name>
    <dbReference type="NCBI Taxonomy" id="2763013"/>
    <lineage>
        <taxon>Bacteria</taxon>
        <taxon>Bacillati</taxon>
        <taxon>Bacillota</taxon>
        <taxon>Clostridia</taxon>
        <taxon>Eubacteriales</taxon>
        <taxon>Butyricicoccaceae</taxon>
        <taxon>Agathobaculum</taxon>
    </lineage>
</organism>
<dbReference type="Proteomes" id="UP000606499">
    <property type="component" value="Unassembled WGS sequence"/>
</dbReference>
<keyword evidence="2" id="KW-1185">Reference proteome</keyword>
<name>A0A923LYG9_9FIRM</name>
<dbReference type="AlphaFoldDB" id="A0A923LYG9"/>
<dbReference type="RefSeq" id="WP_054328368.1">
    <property type="nucleotide sequence ID" value="NZ_JACOPL010000025.1"/>
</dbReference>
<comment type="caution">
    <text evidence="1">The sequence shown here is derived from an EMBL/GenBank/DDBJ whole genome shotgun (WGS) entry which is preliminary data.</text>
</comment>
<reference evidence="1" key="1">
    <citation type="submission" date="2020-08" db="EMBL/GenBank/DDBJ databases">
        <title>Genome public.</title>
        <authorList>
            <person name="Liu C."/>
            <person name="Sun Q."/>
        </authorList>
    </citation>
    <scope>NUCLEOTIDE SEQUENCE</scope>
    <source>
        <strain evidence="1">NSJ-28</strain>
    </source>
</reference>
<protein>
    <submittedName>
        <fullName evidence="1">Uncharacterized protein</fullName>
    </submittedName>
</protein>
<proteinExistence type="predicted"/>
<evidence type="ECO:0000313" key="2">
    <source>
        <dbReference type="Proteomes" id="UP000606499"/>
    </source>
</evidence>
<evidence type="ECO:0000313" key="1">
    <source>
        <dbReference type="EMBL" id="MBC5726711.1"/>
    </source>
</evidence>